<evidence type="ECO:0000259" key="1">
    <source>
        <dbReference type="PROSITE" id="PS51736"/>
    </source>
</evidence>
<organism evidence="3 4">
    <name type="scientific">Altererythrobacter arenosus</name>
    <dbReference type="NCBI Taxonomy" id="3032592"/>
    <lineage>
        <taxon>Bacteria</taxon>
        <taxon>Pseudomonadati</taxon>
        <taxon>Pseudomonadota</taxon>
        <taxon>Alphaproteobacteria</taxon>
        <taxon>Sphingomonadales</taxon>
        <taxon>Erythrobacteraceae</taxon>
        <taxon>Altererythrobacter</taxon>
    </lineage>
</organism>
<dbReference type="Pfam" id="PF00239">
    <property type="entry name" value="Resolvase"/>
    <property type="match status" value="1"/>
</dbReference>
<dbReference type="CDD" id="cd03768">
    <property type="entry name" value="SR_ResInv"/>
    <property type="match status" value="1"/>
</dbReference>
<dbReference type="InterPro" id="IPR036162">
    <property type="entry name" value="Resolvase-like_N_sf"/>
</dbReference>
<keyword evidence="4" id="KW-1185">Reference proteome</keyword>
<evidence type="ECO:0000313" key="3">
    <source>
        <dbReference type="EMBL" id="WFL77814.1"/>
    </source>
</evidence>
<evidence type="ECO:0000259" key="2">
    <source>
        <dbReference type="PROSITE" id="PS51737"/>
    </source>
</evidence>
<dbReference type="Gene3D" id="3.90.1750.20">
    <property type="entry name" value="Putative Large Serine Recombinase, Chain B, Domain 2"/>
    <property type="match status" value="1"/>
</dbReference>
<reference evidence="3 4" key="1">
    <citation type="submission" date="2023-03" db="EMBL/GenBank/DDBJ databases">
        <title>Altererythrobacter sp. CAU 1644 isolated from sand.</title>
        <authorList>
            <person name="Kim W."/>
        </authorList>
    </citation>
    <scope>NUCLEOTIDE SEQUENCE [LARGE SCALE GENOMIC DNA]</scope>
    <source>
        <strain evidence="3 4">CAU 1644</strain>
    </source>
</reference>
<dbReference type="Pfam" id="PF07508">
    <property type="entry name" value="Recombinase"/>
    <property type="match status" value="1"/>
</dbReference>
<sequence length="535" mass="59136">MSTKTKRCAIYTRKSSEEGLDQSFNSLHAQREACEAYILSQACEGWEARPDRYDDGGFSGGNTERPGLQALLTDIEAGRIDIVVVYKIDRLTRSLADFARIVEIFERSDVSFVSVTQSFNTTGSMGKLMLNVLLSFAQFEREVTGERIRDKIAASKAKGMWMGGVPPLGYDPPTDGSRTLKLNESEADRVRHIFTRYLELGSVHALQRDLEKRGVTSKLHMTAKGHRMGGLPFSRGALFHLLRNRVYLGQITHKGEVHQGEHDPIVDADLFDQVQALLDAQVRRHRGKAKRRTARAPLTGKLLDAAGEAMSPTTSRGKSGRSYRYYVSASLQQGSGRSDRDFVQRVSATEIEKVVSEAVCRWDPSAGDPLAIVRSVCLSERGLQVSAENAHSASLTARLAEDEIILDRTADTITILLPIRFAARGSKQKILPAKSRPAQPDPVLIAALRKAHAMLRSERGMPVMETAPGSPYERNILRLAFLAPDIQRAILDGRQPLELNLETLKKSAIPLAWPEQRKALGFGEPSDPCSAEQIP</sequence>
<dbReference type="SMART" id="SM00857">
    <property type="entry name" value="Resolvase"/>
    <property type="match status" value="1"/>
</dbReference>
<dbReference type="PROSITE" id="PS51737">
    <property type="entry name" value="RECOMBINASE_DNA_BIND"/>
    <property type="match status" value="1"/>
</dbReference>
<dbReference type="SUPFAM" id="SSF53041">
    <property type="entry name" value="Resolvase-like"/>
    <property type="match status" value="1"/>
</dbReference>
<dbReference type="Gene3D" id="3.40.50.1390">
    <property type="entry name" value="Resolvase, N-terminal catalytic domain"/>
    <property type="match status" value="1"/>
</dbReference>
<dbReference type="InterPro" id="IPR011109">
    <property type="entry name" value="DNA_bind_recombinase_dom"/>
</dbReference>
<dbReference type="EMBL" id="CP121106">
    <property type="protein sequence ID" value="WFL77814.1"/>
    <property type="molecule type" value="Genomic_DNA"/>
</dbReference>
<feature type="domain" description="Recombinase" evidence="2">
    <location>
        <begin position="167"/>
        <end position="284"/>
    </location>
</feature>
<dbReference type="InterPro" id="IPR050639">
    <property type="entry name" value="SSR_resolvase"/>
</dbReference>
<accession>A0ABY8FS17</accession>
<dbReference type="PANTHER" id="PTHR30461">
    <property type="entry name" value="DNA-INVERTASE FROM LAMBDOID PROPHAGE"/>
    <property type="match status" value="1"/>
</dbReference>
<dbReference type="InterPro" id="IPR006119">
    <property type="entry name" value="Resolv_N"/>
</dbReference>
<name>A0ABY8FS17_9SPHN</name>
<dbReference type="RefSeq" id="WP_278016506.1">
    <property type="nucleotide sequence ID" value="NZ_CP121106.1"/>
</dbReference>
<proteinExistence type="predicted"/>
<evidence type="ECO:0000313" key="4">
    <source>
        <dbReference type="Proteomes" id="UP001215827"/>
    </source>
</evidence>
<gene>
    <name evidence="3" type="ORF">P7228_01715</name>
</gene>
<dbReference type="Proteomes" id="UP001215827">
    <property type="component" value="Chromosome"/>
</dbReference>
<protein>
    <submittedName>
        <fullName evidence="3">Recombinase family protein</fullName>
    </submittedName>
</protein>
<dbReference type="InterPro" id="IPR038109">
    <property type="entry name" value="DNA_bind_recomb_sf"/>
</dbReference>
<feature type="domain" description="Resolvase/invertase-type recombinase catalytic" evidence="1">
    <location>
        <begin position="7"/>
        <end position="159"/>
    </location>
</feature>
<dbReference type="PANTHER" id="PTHR30461:SF23">
    <property type="entry name" value="DNA RECOMBINASE-RELATED"/>
    <property type="match status" value="1"/>
</dbReference>
<dbReference type="PROSITE" id="PS51736">
    <property type="entry name" value="RECOMBINASES_3"/>
    <property type="match status" value="1"/>
</dbReference>